<dbReference type="Proteomes" id="UP001153678">
    <property type="component" value="Unassembled WGS sequence"/>
</dbReference>
<evidence type="ECO:0000313" key="1">
    <source>
        <dbReference type="EMBL" id="CAI2170050.1"/>
    </source>
</evidence>
<keyword evidence="2" id="KW-1185">Reference proteome</keyword>
<comment type="caution">
    <text evidence="1">The sequence shown here is derived from an EMBL/GenBank/DDBJ whole genome shotgun (WGS) entry which is preliminary data.</text>
</comment>
<dbReference type="AlphaFoldDB" id="A0A9W4WX40"/>
<organism evidence="1 2">
    <name type="scientific">Funneliformis geosporum</name>
    <dbReference type="NCBI Taxonomy" id="1117311"/>
    <lineage>
        <taxon>Eukaryota</taxon>
        <taxon>Fungi</taxon>
        <taxon>Fungi incertae sedis</taxon>
        <taxon>Mucoromycota</taxon>
        <taxon>Glomeromycotina</taxon>
        <taxon>Glomeromycetes</taxon>
        <taxon>Glomerales</taxon>
        <taxon>Glomeraceae</taxon>
        <taxon>Funneliformis</taxon>
    </lineage>
</organism>
<dbReference type="OrthoDB" id="2427761at2759"/>
<gene>
    <name evidence="1" type="ORF">FWILDA_LOCUS4387</name>
</gene>
<protein>
    <submittedName>
        <fullName evidence="1">12392_t:CDS:1</fullName>
    </submittedName>
</protein>
<dbReference type="EMBL" id="CAMKVN010000651">
    <property type="protein sequence ID" value="CAI2170050.1"/>
    <property type="molecule type" value="Genomic_DNA"/>
</dbReference>
<accession>A0A9W4WX40</accession>
<evidence type="ECO:0000313" key="2">
    <source>
        <dbReference type="Proteomes" id="UP001153678"/>
    </source>
</evidence>
<reference evidence="1" key="1">
    <citation type="submission" date="2022-08" db="EMBL/GenBank/DDBJ databases">
        <authorList>
            <person name="Kallberg Y."/>
            <person name="Tangrot J."/>
            <person name="Rosling A."/>
        </authorList>
    </citation>
    <scope>NUCLEOTIDE SEQUENCE</scope>
    <source>
        <strain evidence="1">Wild A</strain>
    </source>
</reference>
<name>A0A9W4WX40_9GLOM</name>
<proteinExistence type="predicted"/>
<sequence length="104" mass="11997">MQPQFKGWENDLDPEDFTLLSILNFCKTKADFSFNKMVEHTLVSKFVSYIAETTSKKWMEVASAINKDEILQVIEGVGRCQNNHLSDLTTRRVSYGGYLWWAPS</sequence>